<dbReference type="KEGG" id="pyg:AWM70_17725"/>
<keyword evidence="8" id="KW-1185">Reference proteome</keyword>
<dbReference type="GO" id="GO:0008725">
    <property type="term" value="F:DNA-3-methyladenine glycosylase activity"/>
    <property type="evidence" value="ECO:0007669"/>
    <property type="project" value="TreeGrafter"/>
</dbReference>
<dbReference type="InterPro" id="IPR003265">
    <property type="entry name" value="HhH-GPD_domain"/>
</dbReference>
<evidence type="ECO:0000313" key="8">
    <source>
        <dbReference type="Proteomes" id="UP000092573"/>
    </source>
</evidence>
<dbReference type="STRING" id="1462996.AWM70_17725"/>
<evidence type="ECO:0000256" key="3">
    <source>
        <dbReference type="ARBA" id="ARBA00012000"/>
    </source>
</evidence>
<protein>
    <recommendedName>
        <fullName evidence="3">DNA-3-methyladenine glycosylase II</fullName>
        <ecNumber evidence="3">3.2.2.21</ecNumber>
    </recommendedName>
</protein>
<dbReference type="PANTHER" id="PTHR43003">
    <property type="entry name" value="DNA-3-METHYLADENINE GLYCOSYLASE"/>
    <property type="match status" value="1"/>
</dbReference>
<comment type="similarity">
    <text evidence="2">Belongs to the alkylbase DNA glycosidase AlkA family.</text>
</comment>
<dbReference type="SMART" id="SM00478">
    <property type="entry name" value="ENDO3c"/>
    <property type="match status" value="1"/>
</dbReference>
<dbReference type="InterPro" id="IPR051912">
    <property type="entry name" value="Alkylbase_DNA_Glycosylase/TA"/>
</dbReference>
<dbReference type="Gene3D" id="1.10.1670.40">
    <property type="match status" value="1"/>
</dbReference>
<proteinExistence type="inferred from homology"/>
<dbReference type="Proteomes" id="UP000092573">
    <property type="component" value="Chromosome"/>
</dbReference>
<dbReference type="GO" id="GO:0005737">
    <property type="term" value="C:cytoplasm"/>
    <property type="evidence" value="ECO:0007669"/>
    <property type="project" value="TreeGrafter"/>
</dbReference>
<dbReference type="GO" id="GO:0043916">
    <property type="term" value="F:DNA-7-methylguanine glycosylase activity"/>
    <property type="evidence" value="ECO:0007669"/>
    <property type="project" value="TreeGrafter"/>
</dbReference>
<gene>
    <name evidence="7" type="ORF">AWM70_17725</name>
</gene>
<comment type="catalytic activity">
    <reaction evidence="1">
        <text>Hydrolysis of alkylated DNA, releasing 3-methyladenine, 3-methylguanine, 7-methylguanine and 7-methyladenine.</text>
        <dbReference type="EC" id="3.2.2.21"/>
    </reaction>
</comment>
<dbReference type="GO" id="GO:0006307">
    <property type="term" value="P:DNA alkylation repair"/>
    <property type="evidence" value="ECO:0007669"/>
    <property type="project" value="TreeGrafter"/>
</dbReference>
<keyword evidence="5" id="KW-0234">DNA repair</keyword>
<name>A0A1B1N447_9BACL</name>
<keyword evidence="7" id="KW-0378">Hydrolase</keyword>
<dbReference type="GO" id="GO:0006285">
    <property type="term" value="P:base-excision repair, AP site formation"/>
    <property type="evidence" value="ECO:0007669"/>
    <property type="project" value="TreeGrafter"/>
</dbReference>
<evidence type="ECO:0000256" key="5">
    <source>
        <dbReference type="ARBA" id="ARBA00023204"/>
    </source>
</evidence>
<dbReference type="GO" id="GO:0032131">
    <property type="term" value="F:alkylated DNA binding"/>
    <property type="evidence" value="ECO:0007669"/>
    <property type="project" value="TreeGrafter"/>
</dbReference>
<evidence type="ECO:0000256" key="2">
    <source>
        <dbReference type="ARBA" id="ARBA00010817"/>
    </source>
</evidence>
<dbReference type="GO" id="GO:0032993">
    <property type="term" value="C:protein-DNA complex"/>
    <property type="evidence" value="ECO:0007669"/>
    <property type="project" value="TreeGrafter"/>
</dbReference>
<sequence>MVLHPEEPRIKELCRLDPRLGALIARLGALTISLERDPFESLVRSIISQQISVKAAATIRERVRQLAGAFTPQALHALEDESLRGAGLSASKTAYLRDLSSKVLSGELDFAAFPQMDDEQVIAALTSVKGIGRWTAEMFLMFVLGRENVISFGDAGLQRAALWLYGLEPRQDKKYLQQVAHLWPSYGSYVCLYLWEAINQGLVDSGQTLDELTV</sequence>
<dbReference type="Pfam" id="PF00730">
    <property type="entry name" value="HhH-GPD"/>
    <property type="match status" value="1"/>
</dbReference>
<evidence type="ECO:0000256" key="4">
    <source>
        <dbReference type="ARBA" id="ARBA00022763"/>
    </source>
</evidence>
<evidence type="ECO:0000259" key="6">
    <source>
        <dbReference type="SMART" id="SM00478"/>
    </source>
</evidence>
<dbReference type="CDD" id="cd00056">
    <property type="entry name" value="ENDO3c"/>
    <property type="match status" value="1"/>
</dbReference>
<dbReference type="FunFam" id="1.10.340.30:FF:000004">
    <property type="entry name" value="DNA-3-methyladenine glycosylase II"/>
    <property type="match status" value="1"/>
</dbReference>
<accession>A0A1B1N447</accession>
<feature type="domain" description="HhH-GPD" evidence="6">
    <location>
        <begin position="47"/>
        <end position="208"/>
    </location>
</feature>
<reference evidence="7 8" key="1">
    <citation type="submission" date="2016-01" db="EMBL/GenBank/DDBJ databases">
        <title>Complete Genome Sequence of Paenibacillus yonginensis DCY84, a novel Plant Growth-Promoting Bacteria with Elicitation of Induced Systemic Resistance.</title>
        <authorList>
            <person name="Kim Y.J."/>
            <person name="Yang D.C."/>
            <person name="Sukweenadhi J."/>
        </authorList>
    </citation>
    <scope>NUCLEOTIDE SEQUENCE [LARGE SCALE GENOMIC DNA]</scope>
    <source>
        <strain evidence="7 8">DCY84</strain>
    </source>
</reference>
<keyword evidence="4" id="KW-0227">DNA damage</keyword>
<evidence type="ECO:0000313" key="7">
    <source>
        <dbReference type="EMBL" id="ANS76194.1"/>
    </source>
</evidence>
<dbReference type="PANTHER" id="PTHR43003:SF5">
    <property type="entry name" value="DNA-3-METHYLADENINE GLYCOSYLASE"/>
    <property type="match status" value="1"/>
</dbReference>
<dbReference type="EMBL" id="CP014167">
    <property type="protein sequence ID" value="ANS76194.1"/>
    <property type="molecule type" value="Genomic_DNA"/>
</dbReference>
<evidence type="ECO:0000256" key="1">
    <source>
        <dbReference type="ARBA" id="ARBA00000086"/>
    </source>
</evidence>
<dbReference type="EC" id="3.2.2.21" evidence="3"/>
<dbReference type="AlphaFoldDB" id="A0A1B1N447"/>
<dbReference type="Gene3D" id="1.10.340.30">
    <property type="entry name" value="Hypothetical protein, domain 2"/>
    <property type="match status" value="1"/>
</dbReference>
<dbReference type="SUPFAM" id="SSF48150">
    <property type="entry name" value="DNA-glycosylase"/>
    <property type="match status" value="1"/>
</dbReference>
<organism evidence="7 8">
    <name type="scientific">Paenibacillus yonginensis</name>
    <dbReference type="NCBI Taxonomy" id="1462996"/>
    <lineage>
        <taxon>Bacteria</taxon>
        <taxon>Bacillati</taxon>
        <taxon>Bacillota</taxon>
        <taxon>Bacilli</taxon>
        <taxon>Bacillales</taxon>
        <taxon>Paenibacillaceae</taxon>
        <taxon>Paenibacillus</taxon>
    </lineage>
</organism>
<dbReference type="InterPro" id="IPR011257">
    <property type="entry name" value="DNA_glycosylase"/>
</dbReference>
<keyword evidence="7" id="KW-0326">Glycosidase</keyword>